<keyword evidence="1" id="KW-1133">Transmembrane helix</keyword>
<evidence type="ECO:0008006" key="4">
    <source>
        <dbReference type="Google" id="ProtNLM"/>
    </source>
</evidence>
<keyword evidence="3" id="KW-1185">Reference proteome</keyword>
<feature type="transmembrane region" description="Helical" evidence="1">
    <location>
        <begin position="29"/>
        <end position="48"/>
    </location>
</feature>
<proteinExistence type="predicted"/>
<evidence type="ECO:0000313" key="2">
    <source>
        <dbReference type="EMBL" id="CAD7287462.1"/>
    </source>
</evidence>
<organism evidence="2 3">
    <name type="scientific">Campylobacter majalis</name>
    <dbReference type="NCBI Taxonomy" id="2790656"/>
    <lineage>
        <taxon>Bacteria</taxon>
        <taxon>Pseudomonadati</taxon>
        <taxon>Campylobacterota</taxon>
        <taxon>Epsilonproteobacteria</taxon>
        <taxon>Campylobacterales</taxon>
        <taxon>Campylobacteraceae</taxon>
        <taxon>Campylobacter</taxon>
    </lineage>
</organism>
<feature type="transmembrane region" description="Helical" evidence="1">
    <location>
        <begin position="54"/>
        <end position="74"/>
    </location>
</feature>
<comment type="caution">
    <text evidence="2">The sequence shown here is derived from an EMBL/GenBank/DDBJ whole genome shotgun (WGS) entry which is preliminary data.</text>
</comment>
<dbReference type="Proteomes" id="UP000789803">
    <property type="component" value="Unassembled WGS sequence"/>
</dbReference>
<dbReference type="EMBL" id="CAJHOF010000002">
    <property type="protein sequence ID" value="CAD7287462.1"/>
    <property type="molecule type" value="Genomic_DNA"/>
</dbReference>
<name>A0ABN7K4R4_9BACT</name>
<reference evidence="2 3" key="1">
    <citation type="submission" date="2020-11" db="EMBL/GenBank/DDBJ databases">
        <authorList>
            <person name="Peeters C."/>
        </authorList>
    </citation>
    <scope>NUCLEOTIDE SEQUENCE [LARGE SCALE GENOMIC DNA]</scope>
    <source>
        <strain evidence="2 3">LMG 7974</strain>
    </source>
</reference>
<accession>A0ABN7K4R4</accession>
<protein>
    <recommendedName>
        <fullName evidence="4">YcxB family protein</fullName>
    </recommendedName>
</protein>
<sequence>MKFSLTNNDLLDFQTYIITSSKKAKRMQIFNTIGIFTELMVVCFLVDILLKTSFITITGVFLGIAWLVFYPKFLRKKQLKILKSLKISTDKKDFILNINETGFTYEDENFKFDEISNIIECANIYILNAKQKLYLIIAKNAQTQKAISKISKNSNKLIARYEKLSYENFINNV</sequence>
<dbReference type="RefSeq" id="WP_229932157.1">
    <property type="nucleotide sequence ID" value="NZ_CAJHOF010000002.1"/>
</dbReference>
<evidence type="ECO:0000313" key="3">
    <source>
        <dbReference type="Proteomes" id="UP000789803"/>
    </source>
</evidence>
<keyword evidence="1" id="KW-0472">Membrane</keyword>
<keyword evidence="1" id="KW-0812">Transmembrane</keyword>
<evidence type="ECO:0000256" key="1">
    <source>
        <dbReference type="SAM" id="Phobius"/>
    </source>
</evidence>
<gene>
    <name evidence="2" type="ORF">LMG7974_00341</name>
</gene>